<keyword evidence="5 8" id="KW-0378">Hydrolase</keyword>
<evidence type="ECO:0000256" key="2">
    <source>
        <dbReference type="ARBA" id="ARBA00011322"/>
    </source>
</evidence>
<comment type="subunit">
    <text evidence="2 8">Heterodimer of SbcC and SbcD.</text>
</comment>
<dbReference type="NCBIfam" id="TIGR00619">
    <property type="entry name" value="sbcd"/>
    <property type="match status" value="1"/>
</dbReference>
<evidence type="ECO:0000256" key="5">
    <source>
        <dbReference type="ARBA" id="ARBA00022801"/>
    </source>
</evidence>
<dbReference type="Proteomes" id="UP001597519">
    <property type="component" value="Unassembled WGS sequence"/>
</dbReference>
<sequence>MKILHTADWHIGRKLNGFDLLSEQKYVLDQLIDSVIEDDPDVIVIAGDLFDRSNPSKEALELVNQYLYKLNIELKKPAFVISGNHDSKERLNYGSAWFKESGLHISTSIEAALKPIEHEGHHFYLLPHVDVLEVRHYFDDDSIKSHQDAYSRIMDEIKLNLDPGMVNILVGHLFVSNAEASDSERPLSIGLSEEVNKETFQMFDYVMLGHLHHPFAVTDERIFYSGSLLKYSFSEINQPKGYRLIDTERQEVKFKRLYPMHDLVYYEGDFNKVIEKDIMFDDVNAYFKFELENMLHIKEPMSKIKQIYPNTLELRPKVTGSDREIQTIDVSATNDFEIFQSFIQEITESDSSEYQNEVFKNMFKGEVDETH</sequence>
<comment type="caution">
    <text evidence="10">The sequence shown here is derived from an EMBL/GenBank/DDBJ whole genome shotgun (WGS) entry which is preliminary data.</text>
</comment>
<proteinExistence type="inferred from homology"/>
<name>A0ABW5WSD1_9STAP</name>
<accession>A0ABW5WSD1</accession>
<dbReference type="InterPro" id="IPR029052">
    <property type="entry name" value="Metallo-depent_PP-like"/>
</dbReference>
<comment type="similarity">
    <text evidence="1 8">Belongs to the SbcD family.</text>
</comment>
<dbReference type="Pfam" id="PF00149">
    <property type="entry name" value="Metallophos"/>
    <property type="match status" value="1"/>
</dbReference>
<dbReference type="InterPro" id="IPR041796">
    <property type="entry name" value="Mre11_N"/>
</dbReference>
<evidence type="ECO:0000259" key="9">
    <source>
        <dbReference type="Pfam" id="PF00149"/>
    </source>
</evidence>
<keyword evidence="6 8" id="KW-0269">Exonuclease</keyword>
<dbReference type="EMBL" id="JBHUOQ010000001">
    <property type="protein sequence ID" value="MFD2829711.1"/>
    <property type="molecule type" value="Genomic_DNA"/>
</dbReference>
<dbReference type="RefSeq" id="WP_377771959.1">
    <property type="nucleotide sequence ID" value="NZ_JBHUOQ010000001.1"/>
</dbReference>
<dbReference type="PANTHER" id="PTHR30337">
    <property type="entry name" value="COMPONENT OF ATP-DEPENDENT DSDNA EXONUCLEASE"/>
    <property type="match status" value="1"/>
</dbReference>
<feature type="domain" description="Calcineurin-like phosphoesterase" evidence="9">
    <location>
        <begin position="1"/>
        <end position="214"/>
    </location>
</feature>
<keyword evidence="8" id="KW-0235">DNA replication</keyword>
<dbReference type="Gene3D" id="3.60.21.10">
    <property type="match status" value="1"/>
</dbReference>
<keyword evidence="11" id="KW-1185">Reference proteome</keyword>
<organism evidence="10 11">
    <name type="scientific">Corticicoccus populi</name>
    <dbReference type="NCBI Taxonomy" id="1812821"/>
    <lineage>
        <taxon>Bacteria</taxon>
        <taxon>Bacillati</taxon>
        <taxon>Bacillota</taxon>
        <taxon>Bacilli</taxon>
        <taxon>Bacillales</taxon>
        <taxon>Staphylococcaceae</taxon>
        <taxon>Corticicoccus</taxon>
    </lineage>
</organism>
<gene>
    <name evidence="8" type="primary">sbcD</name>
    <name evidence="10" type="ORF">ACFSX4_04465</name>
</gene>
<protein>
    <recommendedName>
        <fullName evidence="3 8">Nuclease SbcCD subunit D</fullName>
    </recommendedName>
</protein>
<dbReference type="InterPro" id="IPR004593">
    <property type="entry name" value="SbcD"/>
</dbReference>
<keyword evidence="7 8" id="KW-0233">DNA recombination</keyword>
<evidence type="ECO:0000256" key="8">
    <source>
        <dbReference type="RuleBase" id="RU363069"/>
    </source>
</evidence>
<dbReference type="InterPro" id="IPR004843">
    <property type="entry name" value="Calcineurin-like_PHP"/>
</dbReference>
<evidence type="ECO:0000313" key="10">
    <source>
        <dbReference type="EMBL" id="MFD2829711.1"/>
    </source>
</evidence>
<comment type="function">
    <text evidence="8">SbcCD cleaves DNA hairpin structures. These structures can inhibit DNA replication and are intermediates in certain DNA recombination reactions. The complex acts as a 3'-&gt;5' double strand exonuclease that can open hairpins. It also has a 5' single-strand endonuclease activity.</text>
</comment>
<keyword evidence="8" id="KW-0255">Endonuclease</keyword>
<keyword evidence="4 8" id="KW-0540">Nuclease</keyword>
<dbReference type="PANTHER" id="PTHR30337:SF0">
    <property type="entry name" value="NUCLEASE SBCCD SUBUNIT D"/>
    <property type="match status" value="1"/>
</dbReference>
<reference evidence="11" key="1">
    <citation type="journal article" date="2019" name="Int. J. Syst. Evol. Microbiol.">
        <title>The Global Catalogue of Microorganisms (GCM) 10K type strain sequencing project: providing services to taxonomists for standard genome sequencing and annotation.</title>
        <authorList>
            <consortium name="The Broad Institute Genomics Platform"/>
            <consortium name="The Broad Institute Genome Sequencing Center for Infectious Disease"/>
            <person name="Wu L."/>
            <person name="Ma J."/>
        </authorList>
    </citation>
    <scope>NUCLEOTIDE SEQUENCE [LARGE SCALE GENOMIC DNA]</scope>
    <source>
        <strain evidence="11">KCTC 33575</strain>
    </source>
</reference>
<evidence type="ECO:0000256" key="6">
    <source>
        <dbReference type="ARBA" id="ARBA00022839"/>
    </source>
</evidence>
<dbReference type="InterPro" id="IPR050535">
    <property type="entry name" value="DNA_Repair-Maintenance_Comp"/>
</dbReference>
<dbReference type="CDD" id="cd00840">
    <property type="entry name" value="MPP_Mre11_N"/>
    <property type="match status" value="1"/>
</dbReference>
<evidence type="ECO:0000256" key="3">
    <source>
        <dbReference type="ARBA" id="ARBA00013365"/>
    </source>
</evidence>
<dbReference type="GO" id="GO:0004527">
    <property type="term" value="F:exonuclease activity"/>
    <property type="evidence" value="ECO:0007669"/>
    <property type="project" value="UniProtKB-KW"/>
</dbReference>
<evidence type="ECO:0000256" key="4">
    <source>
        <dbReference type="ARBA" id="ARBA00022722"/>
    </source>
</evidence>
<evidence type="ECO:0000256" key="7">
    <source>
        <dbReference type="ARBA" id="ARBA00023172"/>
    </source>
</evidence>
<evidence type="ECO:0000313" key="11">
    <source>
        <dbReference type="Proteomes" id="UP001597519"/>
    </source>
</evidence>
<evidence type="ECO:0000256" key="1">
    <source>
        <dbReference type="ARBA" id="ARBA00010555"/>
    </source>
</evidence>
<dbReference type="SUPFAM" id="SSF56300">
    <property type="entry name" value="Metallo-dependent phosphatases"/>
    <property type="match status" value="1"/>
</dbReference>